<organism evidence="5 6">
    <name type="scientific">Arabidopsis thaliana</name>
    <name type="common">Mouse-ear cress</name>
    <dbReference type="NCBI Taxonomy" id="3702"/>
    <lineage>
        <taxon>Eukaryota</taxon>
        <taxon>Viridiplantae</taxon>
        <taxon>Streptophyta</taxon>
        <taxon>Embryophyta</taxon>
        <taxon>Tracheophyta</taxon>
        <taxon>Spermatophyta</taxon>
        <taxon>Magnoliopsida</taxon>
        <taxon>eudicotyledons</taxon>
        <taxon>Gunneridae</taxon>
        <taxon>Pentapetalae</taxon>
        <taxon>rosids</taxon>
        <taxon>malvids</taxon>
        <taxon>Brassicales</taxon>
        <taxon>Brassicaceae</taxon>
        <taxon>Camelineae</taxon>
        <taxon>Arabidopsis</taxon>
    </lineage>
</organism>
<dbReference type="GO" id="GO:0005737">
    <property type="term" value="C:cytoplasm"/>
    <property type="evidence" value="ECO:0007669"/>
    <property type="project" value="UniProtKB-ARBA"/>
</dbReference>
<dbReference type="EMBL" id="LR881467">
    <property type="protein sequence ID" value="CAD5318120.1"/>
    <property type="molecule type" value="Genomic_DNA"/>
</dbReference>
<evidence type="ECO:0000259" key="4">
    <source>
        <dbReference type="Pfam" id="PF13883"/>
    </source>
</evidence>
<gene>
    <name evidence="5" type="ORF">AT9943_LOCUS6359</name>
</gene>
<evidence type="ECO:0000313" key="5">
    <source>
        <dbReference type="EMBL" id="CAD5318120.1"/>
    </source>
</evidence>
<keyword evidence="2" id="KW-0812">Transmembrane</keyword>
<keyword evidence="2" id="KW-0472">Membrane</keyword>
<name>A0A7G2E854_ARATH</name>
<feature type="domain" description="DC1" evidence="3">
    <location>
        <begin position="122"/>
        <end position="170"/>
    </location>
</feature>
<dbReference type="InterPro" id="IPR004146">
    <property type="entry name" value="DC1"/>
</dbReference>
<feature type="domain" description="DC1" evidence="3">
    <location>
        <begin position="66"/>
        <end position="108"/>
    </location>
</feature>
<dbReference type="SUPFAM" id="SSF50475">
    <property type="entry name" value="FMN-binding split barrel"/>
    <property type="match status" value="1"/>
</dbReference>
<dbReference type="Gene3D" id="2.30.110.10">
    <property type="entry name" value="Electron Transport, Fmn-binding Protein, Chain A"/>
    <property type="match status" value="1"/>
</dbReference>
<keyword evidence="1" id="KW-0677">Repeat</keyword>
<dbReference type="PANTHER" id="PTHR13343">
    <property type="entry name" value="CREG1 PROTEIN"/>
    <property type="match status" value="1"/>
</dbReference>
<dbReference type="Pfam" id="PF03107">
    <property type="entry name" value="C1_2"/>
    <property type="match status" value="2"/>
</dbReference>
<dbReference type="AlphaFoldDB" id="A0A7G2E854"/>
<feature type="domain" description="CREG-like beta-barrel" evidence="4">
    <location>
        <begin position="246"/>
        <end position="408"/>
    </location>
</feature>
<reference evidence="5 6" key="1">
    <citation type="submission" date="2020-09" db="EMBL/GenBank/DDBJ databases">
        <authorList>
            <person name="Ashkenazy H."/>
        </authorList>
    </citation>
    <scope>NUCLEOTIDE SEQUENCE [LARGE SCALE GENOMIC DNA]</scope>
    <source>
        <strain evidence="6">cv. Cdm-0</strain>
    </source>
</reference>
<dbReference type="InterPro" id="IPR055343">
    <property type="entry name" value="CREG_beta-barrel"/>
</dbReference>
<dbReference type="PANTHER" id="PTHR13343:SF17">
    <property type="entry name" value="CELLULAR REPRESSOR OF E1A-STIMULATED GENES, ISOFORM A"/>
    <property type="match status" value="1"/>
</dbReference>
<dbReference type="FunFam" id="2.30.110.10:FF:000013">
    <property type="entry name" value="Protein CREG1 isoform A"/>
    <property type="match status" value="1"/>
</dbReference>
<keyword evidence="2" id="KW-1133">Transmembrane helix</keyword>
<sequence length="419" mass="47557">MEIVEVSPIHKHPLLPITRFSREHCKCNVCGSVGYIYGGYCCNEVGCESMFHKECVESLSEIKHTSHPDHPLKLMLSDKASFCSRCEGRFENGYICSICDFKLDFRCAKGPAPLLILEKSNLHEHLLEFFVGWHDWKGHRECKACGGAGFRGYRWYGCYQCDTLFHGECAEFFPEAKHTSHPQHTLKHITSEEAPDYADNKCLLCEEDMELQVLVLRPIFFFFFFFVFLTILQQSSSARVLTITKPDRHDYAASARWLVSQNSWGVLSTLSVDHKGAPFGNVVSFSDGLPEKGNGIPYFYLTTLDPTARNALKDQRASLAISESPLGTCTRDPMNPTCSKLTLTGKLLILEGGSEEAEVAKKALFTKHPEMMDWPKDHDFRFFKLEIFDIFLINWYGGAKPITVDEYLHAKSIKLASFL</sequence>
<proteinExistence type="predicted"/>
<evidence type="ECO:0000313" key="6">
    <source>
        <dbReference type="Proteomes" id="UP000516314"/>
    </source>
</evidence>
<evidence type="ECO:0000256" key="1">
    <source>
        <dbReference type="ARBA" id="ARBA00022737"/>
    </source>
</evidence>
<accession>A0A7G2E854</accession>
<evidence type="ECO:0000256" key="2">
    <source>
        <dbReference type="SAM" id="Phobius"/>
    </source>
</evidence>
<dbReference type="InterPro" id="IPR012349">
    <property type="entry name" value="Split_barrel_FMN-bd"/>
</dbReference>
<dbReference type="Proteomes" id="UP000516314">
    <property type="component" value="Chromosome 2"/>
</dbReference>
<dbReference type="InterPro" id="IPR046349">
    <property type="entry name" value="C1-like_sf"/>
</dbReference>
<dbReference type="SUPFAM" id="SSF57889">
    <property type="entry name" value="Cysteine-rich domain"/>
    <property type="match status" value="2"/>
</dbReference>
<evidence type="ECO:0000259" key="3">
    <source>
        <dbReference type="Pfam" id="PF03107"/>
    </source>
</evidence>
<protein>
    <submittedName>
        <fullName evidence="5">(thale cress) hypothetical protein</fullName>
    </submittedName>
</protein>
<feature type="transmembrane region" description="Helical" evidence="2">
    <location>
        <begin position="211"/>
        <end position="232"/>
    </location>
</feature>
<dbReference type="Pfam" id="PF13883">
    <property type="entry name" value="CREG_beta-barrel"/>
    <property type="match status" value="1"/>
</dbReference>